<accession>A0ABQ4MLI8</accession>
<evidence type="ECO:0000313" key="7">
    <source>
        <dbReference type="EMBL" id="GIP56855.1"/>
    </source>
</evidence>
<evidence type="ECO:0000313" key="8">
    <source>
        <dbReference type="Proteomes" id="UP000681290"/>
    </source>
</evidence>
<gene>
    <name evidence="7" type="ORF">J15TS10_06690</name>
</gene>
<feature type="transmembrane region" description="Helical" evidence="6">
    <location>
        <begin position="265"/>
        <end position="285"/>
    </location>
</feature>
<keyword evidence="5 6" id="KW-0472">Membrane</keyword>
<dbReference type="Proteomes" id="UP000681290">
    <property type="component" value="Unassembled WGS sequence"/>
</dbReference>
<protein>
    <recommendedName>
        <fullName evidence="9">DUF92 domain-containing protein</fullName>
    </recommendedName>
</protein>
<feature type="transmembrane region" description="Helical" evidence="6">
    <location>
        <begin position="59"/>
        <end position="80"/>
    </location>
</feature>
<comment type="similarity">
    <text evidence="2">Belongs to the TMEM19 family.</text>
</comment>
<evidence type="ECO:0000256" key="4">
    <source>
        <dbReference type="ARBA" id="ARBA00022989"/>
    </source>
</evidence>
<dbReference type="InterPro" id="IPR002794">
    <property type="entry name" value="DUF92_TMEM19"/>
</dbReference>
<dbReference type="PANTHER" id="PTHR13353">
    <property type="entry name" value="TRANSMEMBRANE PROTEIN 19"/>
    <property type="match status" value="1"/>
</dbReference>
<dbReference type="EMBL" id="BOSM01000001">
    <property type="protein sequence ID" value="GIP56855.1"/>
    <property type="molecule type" value="Genomic_DNA"/>
</dbReference>
<name>A0ABQ4MLI8_9BACL</name>
<reference evidence="7 8" key="1">
    <citation type="submission" date="2021-03" db="EMBL/GenBank/DDBJ databases">
        <title>Antimicrobial resistance genes in bacteria isolated from Japanese honey, and their potential for conferring macrolide and lincosamide resistance in the American foulbrood pathogen Paenibacillus larvae.</title>
        <authorList>
            <person name="Okamoto M."/>
            <person name="Kumagai M."/>
            <person name="Kanamori H."/>
            <person name="Takamatsu D."/>
        </authorList>
    </citation>
    <scope>NUCLEOTIDE SEQUENCE [LARGE SCALE GENOMIC DNA]</scope>
    <source>
        <strain evidence="7 8">J15TS10</strain>
    </source>
</reference>
<sequence length="286" mass="29637">MATALSCLAQARIHKMNWIIGAVCALAVSAAAYWKRSLSLSGMAAAAVMGTVYFGAGNVFWFGILLLFFISSSAFSKLKASRKSEAEKSYSKTGTRDAGQVMANGGLGMAACIGHALWPNPGWALFFVGTMASVTADTWATEWGSLSKKPPRSIMNGQPIAPGTSGGVSLLGSSAALAGALFIGGAAGLLGLWSGQTAYIHPPLLGFIVIGGLSGFAGAMLDSFLGATLQSMYRCPVCGRSVETARHCGEDTVPQRGWGWMNNDMVNMISSLAAGGLAVVMGSWLY</sequence>
<keyword evidence="4 6" id="KW-1133">Transmembrane helix</keyword>
<dbReference type="PANTHER" id="PTHR13353:SF5">
    <property type="entry name" value="TRANSMEMBRANE PROTEIN 19"/>
    <property type="match status" value="1"/>
</dbReference>
<keyword evidence="8" id="KW-1185">Reference proteome</keyword>
<feature type="transmembrane region" description="Helical" evidence="6">
    <location>
        <begin position="204"/>
        <end position="225"/>
    </location>
</feature>
<evidence type="ECO:0000256" key="6">
    <source>
        <dbReference type="SAM" id="Phobius"/>
    </source>
</evidence>
<evidence type="ECO:0000256" key="1">
    <source>
        <dbReference type="ARBA" id="ARBA00004141"/>
    </source>
</evidence>
<proteinExistence type="inferred from homology"/>
<evidence type="ECO:0008006" key="9">
    <source>
        <dbReference type="Google" id="ProtNLM"/>
    </source>
</evidence>
<comment type="subcellular location">
    <subcellularLocation>
        <location evidence="1">Membrane</location>
        <topology evidence="1">Multi-pass membrane protein</topology>
    </subcellularLocation>
</comment>
<evidence type="ECO:0000256" key="3">
    <source>
        <dbReference type="ARBA" id="ARBA00022692"/>
    </source>
</evidence>
<keyword evidence="3 6" id="KW-0812">Transmembrane</keyword>
<organism evidence="7 8">
    <name type="scientific">Paenibacillus woosongensis</name>
    <dbReference type="NCBI Taxonomy" id="307580"/>
    <lineage>
        <taxon>Bacteria</taxon>
        <taxon>Bacillati</taxon>
        <taxon>Bacillota</taxon>
        <taxon>Bacilli</taxon>
        <taxon>Bacillales</taxon>
        <taxon>Paenibacillaceae</taxon>
        <taxon>Paenibacillus</taxon>
    </lineage>
</organism>
<feature type="transmembrane region" description="Helical" evidence="6">
    <location>
        <begin position="167"/>
        <end position="192"/>
    </location>
</feature>
<comment type="caution">
    <text evidence="7">The sequence shown here is derived from an EMBL/GenBank/DDBJ whole genome shotgun (WGS) entry which is preliminary data.</text>
</comment>
<dbReference type="Pfam" id="PF01940">
    <property type="entry name" value="DUF92"/>
    <property type="match status" value="1"/>
</dbReference>
<feature type="transmembrane region" description="Helical" evidence="6">
    <location>
        <begin position="16"/>
        <end position="34"/>
    </location>
</feature>
<evidence type="ECO:0000256" key="5">
    <source>
        <dbReference type="ARBA" id="ARBA00023136"/>
    </source>
</evidence>
<evidence type="ECO:0000256" key="2">
    <source>
        <dbReference type="ARBA" id="ARBA00009012"/>
    </source>
</evidence>
<feature type="transmembrane region" description="Helical" evidence="6">
    <location>
        <begin position="101"/>
        <end position="118"/>
    </location>
</feature>